<proteinExistence type="predicted"/>
<keyword evidence="2" id="KW-0472">Membrane</keyword>
<evidence type="ECO:0000313" key="3">
    <source>
        <dbReference type="EMBL" id="MFC6704448.1"/>
    </source>
</evidence>
<feature type="region of interest" description="Disordered" evidence="1">
    <location>
        <begin position="60"/>
        <end position="80"/>
    </location>
</feature>
<name>A0ABW2AC30_9MICO</name>
<evidence type="ECO:0000256" key="2">
    <source>
        <dbReference type="SAM" id="Phobius"/>
    </source>
</evidence>
<protein>
    <submittedName>
        <fullName evidence="3">Uncharacterized protein</fullName>
    </submittedName>
</protein>
<gene>
    <name evidence="3" type="ORF">ACFQDH_03985</name>
</gene>
<dbReference type="Proteomes" id="UP001596298">
    <property type="component" value="Unassembled WGS sequence"/>
</dbReference>
<organism evidence="3 4">
    <name type="scientific">Flexivirga alba</name>
    <dbReference type="NCBI Taxonomy" id="702742"/>
    <lineage>
        <taxon>Bacteria</taxon>
        <taxon>Bacillati</taxon>
        <taxon>Actinomycetota</taxon>
        <taxon>Actinomycetes</taxon>
        <taxon>Micrococcales</taxon>
        <taxon>Dermacoccaceae</taxon>
        <taxon>Flexivirga</taxon>
    </lineage>
</organism>
<reference evidence="4" key="1">
    <citation type="journal article" date="2019" name="Int. J. Syst. Evol. Microbiol.">
        <title>The Global Catalogue of Microorganisms (GCM) 10K type strain sequencing project: providing services to taxonomists for standard genome sequencing and annotation.</title>
        <authorList>
            <consortium name="The Broad Institute Genomics Platform"/>
            <consortium name="The Broad Institute Genome Sequencing Center for Infectious Disease"/>
            <person name="Wu L."/>
            <person name="Ma J."/>
        </authorList>
    </citation>
    <scope>NUCLEOTIDE SEQUENCE [LARGE SCALE GENOMIC DNA]</scope>
    <source>
        <strain evidence="4">CCUG 58127</strain>
    </source>
</reference>
<accession>A0ABW2AC30</accession>
<dbReference type="RefSeq" id="WP_382398687.1">
    <property type="nucleotide sequence ID" value="NZ_JBHSWH010000001.1"/>
</dbReference>
<evidence type="ECO:0000313" key="4">
    <source>
        <dbReference type="Proteomes" id="UP001596298"/>
    </source>
</evidence>
<feature type="transmembrane region" description="Helical" evidence="2">
    <location>
        <begin position="26"/>
        <end position="50"/>
    </location>
</feature>
<sequence length="96" mass="9533">MNTTTALLQSEADQDSGFMRRAGRTLLGSAAILIVGAGAIPAASATAAGVSTGLKHTSSQHATHGAAVSPSALPSETRASAARFRVGADGTLTRLD</sequence>
<comment type="caution">
    <text evidence="3">The sequence shown here is derived from an EMBL/GenBank/DDBJ whole genome shotgun (WGS) entry which is preliminary data.</text>
</comment>
<dbReference type="EMBL" id="JBHSWH010000001">
    <property type="protein sequence ID" value="MFC6704448.1"/>
    <property type="molecule type" value="Genomic_DNA"/>
</dbReference>
<evidence type="ECO:0000256" key="1">
    <source>
        <dbReference type="SAM" id="MobiDB-lite"/>
    </source>
</evidence>
<keyword evidence="2" id="KW-0812">Transmembrane</keyword>
<keyword evidence="2" id="KW-1133">Transmembrane helix</keyword>
<keyword evidence="4" id="KW-1185">Reference proteome</keyword>